<feature type="region of interest" description="Disordered" evidence="1">
    <location>
        <begin position="1"/>
        <end position="83"/>
    </location>
</feature>
<evidence type="ECO:0000256" key="2">
    <source>
        <dbReference type="SAM" id="Phobius"/>
    </source>
</evidence>
<dbReference type="KEGG" id="fcy:FRACYDRAFT_268012"/>
<gene>
    <name evidence="3" type="ORF">FRACYDRAFT_268012</name>
</gene>
<reference evidence="3 4" key="1">
    <citation type="submission" date="2016-09" db="EMBL/GenBank/DDBJ databases">
        <title>Extensive genetic diversity and differential bi-allelic expression allows diatom success in the polar Southern Ocean.</title>
        <authorList>
            <consortium name="DOE Joint Genome Institute"/>
            <person name="Mock T."/>
            <person name="Otillar R.P."/>
            <person name="Strauss J."/>
            <person name="Dupont C."/>
            <person name="Frickenhaus S."/>
            <person name="Maumus F."/>
            <person name="Mcmullan M."/>
            <person name="Sanges R."/>
            <person name="Schmutz J."/>
            <person name="Toseland A."/>
            <person name="Valas R."/>
            <person name="Veluchamy A."/>
            <person name="Ward B.J."/>
            <person name="Allen A."/>
            <person name="Barry K."/>
            <person name="Falciatore A."/>
            <person name="Ferrante M."/>
            <person name="Fortunato A.E."/>
            <person name="Gloeckner G."/>
            <person name="Gruber A."/>
            <person name="Hipkin R."/>
            <person name="Janech M."/>
            <person name="Kroth P."/>
            <person name="Leese F."/>
            <person name="Lindquist E."/>
            <person name="Lyon B.R."/>
            <person name="Martin J."/>
            <person name="Mayer C."/>
            <person name="Parker M."/>
            <person name="Quesneville H."/>
            <person name="Raymond J."/>
            <person name="Uhlig C."/>
            <person name="Valentin K.U."/>
            <person name="Worden A.Z."/>
            <person name="Armbrust E.V."/>
            <person name="Bowler C."/>
            <person name="Green B."/>
            <person name="Moulton V."/>
            <person name="Van Oosterhout C."/>
            <person name="Grigoriev I."/>
        </authorList>
    </citation>
    <scope>NUCLEOTIDE SEQUENCE [LARGE SCALE GENOMIC DNA]</scope>
    <source>
        <strain evidence="3 4">CCMP1102</strain>
    </source>
</reference>
<feature type="compositionally biased region" description="Basic and acidic residues" evidence="1">
    <location>
        <begin position="1"/>
        <end position="18"/>
    </location>
</feature>
<evidence type="ECO:0000313" key="3">
    <source>
        <dbReference type="EMBL" id="OEU19412.1"/>
    </source>
</evidence>
<evidence type="ECO:0000256" key="1">
    <source>
        <dbReference type="SAM" id="MobiDB-lite"/>
    </source>
</evidence>
<dbReference type="InParanoid" id="A0A1E7FMK7"/>
<evidence type="ECO:0000313" key="4">
    <source>
        <dbReference type="Proteomes" id="UP000095751"/>
    </source>
</evidence>
<feature type="compositionally biased region" description="Acidic residues" evidence="1">
    <location>
        <begin position="57"/>
        <end position="66"/>
    </location>
</feature>
<organism evidence="3 4">
    <name type="scientific">Fragilariopsis cylindrus CCMP1102</name>
    <dbReference type="NCBI Taxonomy" id="635003"/>
    <lineage>
        <taxon>Eukaryota</taxon>
        <taxon>Sar</taxon>
        <taxon>Stramenopiles</taxon>
        <taxon>Ochrophyta</taxon>
        <taxon>Bacillariophyta</taxon>
        <taxon>Bacillariophyceae</taxon>
        <taxon>Bacillariophycidae</taxon>
        <taxon>Bacillariales</taxon>
        <taxon>Bacillariaceae</taxon>
        <taxon>Fragilariopsis</taxon>
    </lineage>
</organism>
<feature type="compositionally biased region" description="Acidic residues" evidence="1">
    <location>
        <begin position="31"/>
        <end position="40"/>
    </location>
</feature>
<protein>
    <submittedName>
        <fullName evidence="3">Uncharacterized protein</fullName>
    </submittedName>
</protein>
<feature type="transmembrane region" description="Helical" evidence="2">
    <location>
        <begin position="89"/>
        <end position="109"/>
    </location>
</feature>
<dbReference type="Proteomes" id="UP000095751">
    <property type="component" value="Unassembled WGS sequence"/>
</dbReference>
<proteinExistence type="predicted"/>
<keyword evidence="4" id="KW-1185">Reference proteome</keyword>
<dbReference type="EMBL" id="KV784355">
    <property type="protein sequence ID" value="OEU19412.1"/>
    <property type="molecule type" value="Genomic_DNA"/>
</dbReference>
<keyword evidence="2" id="KW-0812">Transmembrane</keyword>
<name>A0A1E7FMK7_9STRA</name>
<accession>A0A1E7FMK7</accession>
<feature type="compositionally biased region" description="Polar residues" evidence="1">
    <location>
        <begin position="41"/>
        <end position="52"/>
    </location>
</feature>
<sequence>MFENIPKVDDTNLSKYSDDTAATLVPAVVENNDESGEDDQQQMSDPSVGSVMNNNNDENENAEDLEASSTTMEDGEEEEIKNEKHPLSYLIQIVLASTILLWVAFMLRVRWKKNRDLKYTQGRSDGIMPSIKEDRNRNLSEIM</sequence>
<keyword evidence="2" id="KW-0472">Membrane</keyword>
<dbReference type="AlphaFoldDB" id="A0A1E7FMK7"/>
<keyword evidence="2" id="KW-1133">Transmembrane helix</keyword>